<dbReference type="EC" id="2.5.1.3" evidence="11"/>
<dbReference type="RefSeq" id="WP_043469146.1">
    <property type="nucleotide sequence ID" value="NZ_CP134822.1"/>
</dbReference>
<evidence type="ECO:0000256" key="11">
    <source>
        <dbReference type="HAMAP-Rule" id="MF_00097"/>
    </source>
</evidence>
<sequence length="222" mass="23190">MARAHTHAEAAAQLAGARLYLCTDARTRQGDLPAFLDEVLSSGVDIVQLRDKGIEAREELEHLEVMADACRRHGKLLAVNDRADIAHAAGADILHLGQEDLPVPAARAVLGDGPLIGRSTHSGAQAAAAASEPGADYFCTGPCWPTPTKPGRPAPGLDLVRSTAALGTGRPWFAIGGIDAGNLEQVLDAGARRVVVVRALTEAADPAAATADLARRLRERPL</sequence>
<comment type="cofactor">
    <cofactor evidence="11">
        <name>Mg(2+)</name>
        <dbReference type="ChEBI" id="CHEBI:18420"/>
    </cofactor>
    <text evidence="11">Binds 1 Mg(2+) ion per subunit.</text>
</comment>
<reference evidence="15 16" key="1">
    <citation type="journal article" date="2014" name="Genome Announc.">
        <title>Draft Genome Sequence of Streptomyces fradiae ATCC 19609, a Strain Highly Sensitive to Antibiotics.</title>
        <authorList>
            <person name="Bekker O.B."/>
            <person name="Klimina K.M."/>
            <person name="Vatlin A.A."/>
            <person name="Zakharevich N.V."/>
            <person name="Kasianov A.S."/>
            <person name="Danilenko V.N."/>
        </authorList>
    </citation>
    <scope>NUCLEOTIDE SEQUENCE [LARGE SCALE GENOMIC DNA]</scope>
    <source>
        <strain evidence="15 16">ATCC 19609</strain>
    </source>
</reference>
<evidence type="ECO:0000256" key="10">
    <source>
        <dbReference type="ARBA" id="ARBA00061123"/>
    </source>
</evidence>
<dbReference type="InterPro" id="IPR034291">
    <property type="entry name" value="TMP_synthase"/>
</dbReference>
<dbReference type="NCBIfam" id="TIGR00693">
    <property type="entry name" value="thiE"/>
    <property type="match status" value="1"/>
</dbReference>
<evidence type="ECO:0000256" key="8">
    <source>
        <dbReference type="ARBA" id="ARBA00047851"/>
    </source>
</evidence>
<proteinExistence type="inferred from homology"/>
<comment type="caution">
    <text evidence="15">The sequence shown here is derived from an EMBL/GenBank/DDBJ whole genome shotgun (WGS) entry which is preliminary data.</text>
</comment>
<dbReference type="Gene3D" id="3.20.20.70">
    <property type="entry name" value="Aldolase class I"/>
    <property type="match status" value="1"/>
</dbReference>
<feature type="binding site" evidence="11">
    <location>
        <position position="81"/>
    </location>
    <ligand>
        <name>Mg(2+)</name>
        <dbReference type="ChEBI" id="CHEBI:18420"/>
    </ligand>
</feature>
<evidence type="ECO:0000256" key="12">
    <source>
        <dbReference type="RuleBase" id="RU003826"/>
    </source>
</evidence>
<dbReference type="GO" id="GO:0004789">
    <property type="term" value="F:thiamine-phosphate diphosphorylase activity"/>
    <property type="evidence" value="ECO:0007669"/>
    <property type="project" value="UniProtKB-UniRule"/>
</dbReference>
<evidence type="ECO:0000256" key="5">
    <source>
        <dbReference type="ARBA" id="ARBA00022842"/>
    </source>
</evidence>
<dbReference type="Pfam" id="PF02581">
    <property type="entry name" value="TMP-TENI"/>
    <property type="match status" value="1"/>
</dbReference>
<dbReference type="CDD" id="cd00564">
    <property type="entry name" value="TMP_TenI"/>
    <property type="match status" value="1"/>
</dbReference>
<feature type="binding site" evidence="11">
    <location>
        <position position="119"/>
    </location>
    <ligand>
        <name>4-amino-2-methyl-5-(diphosphooxymethyl)pyrimidine</name>
        <dbReference type="ChEBI" id="CHEBI:57841"/>
    </ligand>
</feature>
<feature type="binding site" evidence="11">
    <location>
        <position position="177"/>
    </location>
    <ligand>
        <name>2-[(2R,5Z)-2-carboxy-4-methylthiazol-5(2H)-ylidene]ethyl phosphate</name>
        <dbReference type="ChEBI" id="CHEBI:62899"/>
    </ligand>
</feature>
<comment type="caution">
    <text evidence="11">Lacks conserved residue(s) required for the propagation of feature annotation.</text>
</comment>
<dbReference type="AlphaFoldDB" id="A0A3R7EZC1"/>
<dbReference type="OrthoDB" id="3243336at2"/>
<accession>A0A3R7EZC1</accession>
<dbReference type="InterPro" id="IPR022998">
    <property type="entry name" value="ThiamineP_synth_TenI"/>
</dbReference>
<organism evidence="15 16">
    <name type="scientific">Streptomyces xinghaiensis</name>
    <dbReference type="NCBI Taxonomy" id="1038928"/>
    <lineage>
        <taxon>Bacteria</taxon>
        <taxon>Bacillati</taxon>
        <taxon>Actinomycetota</taxon>
        <taxon>Actinomycetes</taxon>
        <taxon>Kitasatosporales</taxon>
        <taxon>Streptomycetaceae</taxon>
        <taxon>Streptomyces</taxon>
    </lineage>
</organism>
<feature type="binding site" evidence="11">
    <location>
        <position position="100"/>
    </location>
    <ligand>
        <name>Mg(2+)</name>
        <dbReference type="ChEBI" id="CHEBI:18420"/>
    </ligand>
</feature>
<evidence type="ECO:0000256" key="6">
    <source>
        <dbReference type="ARBA" id="ARBA00022977"/>
    </source>
</evidence>
<feature type="domain" description="Thiamine phosphate synthase/TenI" evidence="14">
    <location>
        <begin position="19"/>
        <end position="200"/>
    </location>
</feature>
<dbReference type="FunFam" id="3.20.20.70:FF:000178">
    <property type="entry name" value="Thiamine-phosphate synthase"/>
    <property type="match status" value="1"/>
</dbReference>
<gene>
    <name evidence="11" type="primary">thiE</name>
    <name evidence="15" type="ORF">SFRA_002975</name>
</gene>
<comment type="catalytic activity">
    <reaction evidence="7 11 12">
        <text>4-methyl-5-(2-phosphooxyethyl)-thiazole + 4-amino-2-methyl-5-(diphosphooxymethyl)pyrimidine + H(+) = thiamine phosphate + diphosphate</text>
        <dbReference type="Rhea" id="RHEA:22328"/>
        <dbReference type="ChEBI" id="CHEBI:15378"/>
        <dbReference type="ChEBI" id="CHEBI:33019"/>
        <dbReference type="ChEBI" id="CHEBI:37575"/>
        <dbReference type="ChEBI" id="CHEBI:57841"/>
        <dbReference type="ChEBI" id="CHEBI:58296"/>
        <dbReference type="EC" id="2.5.1.3"/>
    </reaction>
</comment>
<dbReference type="PANTHER" id="PTHR20857">
    <property type="entry name" value="THIAMINE-PHOSPHATE PYROPHOSPHORYLASE"/>
    <property type="match status" value="1"/>
</dbReference>
<keyword evidence="6 11" id="KW-0784">Thiamine biosynthesis</keyword>
<evidence type="ECO:0000256" key="13">
    <source>
        <dbReference type="RuleBase" id="RU004253"/>
    </source>
</evidence>
<feature type="binding site" evidence="11">
    <location>
        <begin position="146"/>
        <end position="148"/>
    </location>
    <ligand>
        <name>2-[(2R,5Z)-2-carboxy-4-methylthiazol-5(2H)-ylidene]ethyl phosphate</name>
        <dbReference type="ChEBI" id="CHEBI:62899"/>
    </ligand>
</feature>
<dbReference type="HAMAP" id="MF_00097">
    <property type="entry name" value="TMP_synthase"/>
    <property type="match status" value="1"/>
</dbReference>
<dbReference type="GO" id="GO:0005737">
    <property type="term" value="C:cytoplasm"/>
    <property type="evidence" value="ECO:0007669"/>
    <property type="project" value="TreeGrafter"/>
</dbReference>
<keyword evidence="3 11" id="KW-0808">Transferase</keyword>
<feature type="binding site" evidence="11">
    <location>
        <position position="149"/>
    </location>
    <ligand>
        <name>4-amino-2-methyl-5-(diphosphooxymethyl)pyrimidine</name>
        <dbReference type="ChEBI" id="CHEBI:57841"/>
    </ligand>
</feature>
<protein>
    <recommendedName>
        <fullName evidence="11">Thiamine-phosphate synthase</fullName>
        <shortName evidence="11">TP synthase</shortName>
        <shortName evidence="11">TPS</shortName>
        <ecNumber evidence="11">2.5.1.3</ecNumber>
    </recommendedName>
    <alternativeName>
        <fullName evidence="11">Thiamine-phosphate pyrophosphorylase</fullName>
        <shortName evidence="11">TMP pyrophosphorylase</shortName>
        <shortName evidence="11">TMP-PPase</shortName>
    </alternativeName>
</protein>
<comment type="catalytic activity">
    <reaction evidence="9 11 12">
        <text>2-[(2R,5Z)-2-carboxy-4-methylthiazol-5(2H)-ylidene]ethyl phosphate + 4-amino-2-methyl-5-(diphosphooxymethyl)pyrimidine + 2 H(+) = thiamine phosphate + CO2 + diphosphate</text>
        <dbReference type="Rhea" id="RHEA:47844"/>
        <dbReference type="ChEBI" id="CHEBI:15378"/>
        <dbReference type="ChEBI" id="CHEBI:16526"/>
        <dbReference type="ChEBI" id="CHEBI:33019"/>
        <dbReference type="ChEBI" id="CHEBI:37575"/>
        <dbReference type="ChEBI" id="CHEBI:57841"/>
        <dbReference type="ChEBI" id="CHEBI:62899"/>
        <dbReference type="EC" id="2.5.1.3"/>
    </reaction>
</comment>
<dbReference type="InterPro" id="IPR036206">
    <property type="entry name" value="ThiamineP_synth_sf"/>
</dbReference>
<evidence type="ECO:0000259" key="14">
    <source>
        <dbReference type="Pfam" id="PF02581"/>
    </source>
</evidence>
<evidence type="ECO:0000313" key="15">
    <source>
        <dbReference type="EMBL" id="RKM99173.1"/>
    </source>
</evidence>
<evidence type="ECO:0000256" key="3">
    <source>
        <dbReference type="ARBA" id="ARBA00022679"/>
    </source>
</evidence>
<comment type="pathway">
    <text evidence="2 11 13">Cofactor biosynthesis; thiamine diphosphate biosynthesis; thiamine phosphate from 4-amino-2-methyl-5-diphosphomethylpyrimidine and 4-methyl-5-(2-phosphoethyl)-thiazole: step 1/1.</text>
</comment>
<dbReference type="GO" id="GO:0000287">
    <property type="term" value="F:magnesium ion binding"/>
    <property type="evidence" value="ECO:0007669"/>
    <property type="project" value="UniProtKB-UniRule"/>
</dbReference>
<dbReference type="GO" id="GO:0009228">
    <property type="term" value="P:thiamine biosynthetic process"/>
    <property type="evidence" value="ECO:0007669"/>
    <property type="project" value="UniProtKB-KW"/>
</dbReference>
<evidence type="ECO:0000256" key="1">
    <source>
        <dbReference type="ARBA" id="ARBA00003814"/>
    </source>
</evidence>
<keyword evidence="5 11" id="KW-0460">Magnesium</keyword>
<comment type="catalytic activity">
    <reaction evidence="8 11 12">
        <text>2-(2-carboxy-4-methylthiazol-5-yl)ethyl phosphate + 4-amino-2-methyl-5-(diphosphooxymethyl)pyrimidine + 2 H(+) = thiamine phosphate + CO2 + diphosphate</text>
        <dbReference type="Rhea" id="RHEA:47848"/>
        <dbReference type="ChEBI" id="CHEBI:15378"/>
        <dbReference type="ChEBI" id="CHEBI:16526"/>
        <dbReference type="ChEBI" id="CHEBI:33019"/>
        <dbReference type="ChEBI" id="CHEBI:37575"/>
        <dbReference type="ChEBI" id="CHEBI:57841"/>
        <dbReference type="ChEBI" id="CHEBI:62890"/>
        <dbReference type="EC" id="2.5.1.3"/>
    </reaction>
</comment>
<dbReference type="UniPathway" id="UPA00060">
    <property type="reaction ID" value="UER00141"/>
</dbReference>
<feature type="binding site" evidence="11">
    <location>
        <begin position="48"/>
        <end position="52"/>
    </location>
    <ligand>
        <name>4-amino-2-methyl-5-(diphosphooxymethyl)pyrimidine</name>
        <dbReference type="ChEBI" id="CHEBI:57841"/>
    </ligand>
</feature>
<comment type="similarity">
    <text evidence="10 11 12">Belongs to the thiamine-phosphate synthase family.</text>
</comment>
<name>A0A3R7EZC1_9ACTN</name>
<dbReference type="GO" id="GO:0009229">
    <property type="term" value="P:thiamine diphosphate biosynthetic process"/>
    <property type="evidence" value="ECO:0007669"/>
    <property type="project" value="UniProtKB-UniRule"/>
</dbReference>
<dbReference type="SUPFAM" id="SSF51391">
    <property type="entry name" value="Thiamin phosphate synthase"/>
    <property type="match status" value="1"/>
</dbReference>
<evidence type="ECO:0000256" key="4">
    <source>
        <dbReference type="ARBA" id="ARBA00022723"/>
    </source>
</evidence>
<evidence type="ECO:0000256" key="2">
    <source>
        <dbReference type="ARBA" id="ARBA00005165"/>
    </source>
</evidence>
<keyword evidence="16" id="KW-1185">Reference proteome</keyword>
<dbReference type="PANTHER" id="PTHR20857:SF15">
    <property type="entry name" value="THIAMINE-PHOSPHATE SYNTHASE"/>
    <property type="match status" value="1"/>
</dbReference>
<comment type="function">
    <text evidence="1 11">Condenses 4-methyl-5-(beta-hydroxyethyl)thiazole monophosphate (THZ-P) and 2-methyl-4-amino-5-hydroxymethyl pyrimidine pyrophosphate (HMP-PP) to form thiamine monophosphate (TMP).</text>
</comment>
<dbReference type="InterPro" id="IPR013785">
    <property type="entry name" value="Aldolase_TIM"/>
</dbReference>
<evidence type="ECO:0000256" key="9">
    <source>
        <dbReference type="ARBA" id="ARBA00047883"/>
    </source>
</evidence>
<evidence type="ECO:0000256" key="7">
    <source>
        <dbReference type="ARBA" id="ARBA00047334"/>
    </source>
</evidence>
<evidence type="ECO:0000313" key="16">
    <source>
        <dbReference type="Proteomes" id="UP000028058"/>
    </source>
</evidence>
<feature type="binding site" evidence="11">
    <location>
        <position position="80"/>
    </location>
    <ligand>
        <name>4-amino-2-methyl-5-(diphosphooxymethyl)pyrimidine</name>
        <dbReference type="ChEBI" id="CHEBI:57841"/>
    </ligand>
</feature>
<dbReference type="Proteomes" id="UP000028058">
    <property type="component" value="Unassembled WGS sequence"/>
</dbReference>
<keyword evidence="4 11" id="KW-0479">Metal-binding</keyword>
<dbReference type="EMBL" id="JNAD02000001">
    <property type="protein sequence ID" value="RKM99173.1"/>
    <property type="molecule type" value="Genomic_DNA"/>
</dbReference>